<dbReference type="InterPro" id="IPR005467">
    <property type="entry name" value="His_kinase_dom"/>
</dbReference>
<evidence type="ECO:0000259" key="8">
    <source>
        <dbReference type="PROSITE" id="PS50110"/>
    </source>
</evidence>
<feature type="transmembrane region" description="Helical" evidence="6">
    <location>
        <begin position="136"/>
        <end position="157"/>
    </location>
</feature>
<keyword evidence="6" id="KW-1133">Transmembrane helix</keyword>
<keyword evidence="3" id="KW-0808">Transferase</keyword>
<evidence type="ECO:0000313" key="10">
    <source>
        <dbReference type="Proteomes" id="UP000659124"/>
    </source>
</evidence>
<evidence type="ECO:0000256" key="4">
    <source>
        <dbReference type="ARBA" id="ARBA00022777"/>
    </source>
</evidence>
<evidence type="ECO:0000256" key="6">
    <source>
        <dbReference type="SAM" id="Phobius"/>
    </source>
</evidence>
<dbReference type="EMBL" id="JACVFC010000001">
    <property type="protein sequence ID" value="MBC9931490.1"/>
    <property type="molecule type" value="Genomic_DNA"/>
</dbReference>
<feature type="transmembrane region" description="Helical" evidence="6">
    <location>
        <begin position="65"/>
        <end position="84"/>
    </location>
</feature>
<dbReference type="PANTHER" id="PTHR43047:SF72">
    <property type="entry name" value="OSMOSENSING HISTIDINE PROTEIN KINASE SLN1"/>
    <property type="match status" value="1"/>
</dbReference>
<keyword evidence="5" id="KW-0597">Phosphoprotein</keyword>
<reference evidence="9 10" key="1">
    <citation type="submission" date="2020-09" db="EMBL/GenBank/DDBJ databases">
        <title>Genome sequences of type strains of Chitinophaga qingshengii and Chitinophaga varians.</title>
        <authorList>
            <person name="Kittiwongwattana C."/>
        </authorList>
    </citation>
    <scope>NUCLEOTIDE SEQUENCE [LARGE SCALE GENOMIC DNA]</scope>
    <source>
        <strain evidence="9 10">JCM 30026</strain>
    </source>
</reference>
<evidence type="ECO:0000256" key="5">
    <source>
        <dbReference type="PROSITE-ProRule" id="PRU00169"/>
    </source>
</evidence>
<protein>
    <recommendedName>
        <fullName evidence="2">histidine kinase</fullName>
        <ecNumber evidence="2">2.7.13.3</ecNumber>
    </recommendedName>
</protein>
<dbReference type="Gene3D" id="3.40.50.2300">
    <property type="match status" value="1"/>
</dbReference>
<dbReference type="SUPFAM" id="SSF52172">
    <property type="entry name" value="CheY-like"/>
    <property type="match status" value="1"/>
</dbReference>
<comment type="catalytic activity">
    <reaction evidence="1">
        <text>ATP + protein L-histidine = ADP + protein N-phospho-L-histidine.</text>
        <dbReference type="EC" id="2.7.13.3"/>
    </reaction>
</comment>
<feature type="domain" description="Response regulatory" evidence="8">
    <location>
        <begin position="471"/>
        <end position="588"/>
    </location>
</feature>
<dbReference type="PROSITE" id="PS50109">
    <property type="entry name" value="HIS_KIN"/>
    <property type="match status" value="1"/>
</dbReference>
<accession>A0ABR7TLW7</accession>
<dbReference type="InterPro" id="IPR036890">
    <property type="entry name" value="HATPase_C_sf"/>
</dbReference>
<sequence length="596" mass="66874">MLTTTTLKTTRSWIDKFCRIGTDNPLLDQDARRKIYIVNLIGAITVLMNFIPGLIILSLTHSLRIYIPSTAEGLLFMLVPYLNYKHRYNAAVMLMFGAHMASFLYFGLLFGPAVNVSAIATFLIGSVVLLYNSERYIITSIILAVVAILILQVDYFYQFVPPLTLSEYQLSVINKLAAMIVFLLNCITLYCYITALLKQRKRQEQIIAEKTAQLSTACNFLEEFVHTNWHDLRQGVNNLVLSNKDLLNTQQEQGFPDVVRVPAEQLSNLAIVSWNLDQQVSNALDFSLLRKGQLPEKNLEIITVRQWAEEIVRFNSMSSKRKNVMLQLSIQADIPPRIVTDVRRTTRIVNNLLSNAIKFTAVGTAVELEIGLDANKRHFTIRVSDQGPGIEADQLEQIFLPFTTTYNAFQPGYGIGLPNARVLAKSLGGNIQVDSVPGKGATFTFRHPVFKLGEQETAPVEQQQADFGGARVLFIDDNEMYHKLFRQRLKETGCEMHSEFTGAKGLEAARTFPLPDLILLDLTLPDIHGMEVLKKLKKEYATRHIPVIIASTVEEAGLKERVLQAGADGFIRKELTTDNIGAELQKFLSFNVATGS</sequence>
<evidence type="ECO:0000256" key="1">
    <source>
        <dbReference type="ARBA" id="ARBA00000085"/>
    </source>
</evidence>
<dbReference type="PANTHER" id="PTHR43047">
    <property type="entry name" value="TWO-COMPONENT HISTIDINE PROTEIN KINASE"/>
    <property type="match status" value="1"/>
</dbReference>
<feature type="transmembrane region" description="Helical" evidence="6">
    <location>
        <begin position="177"/>
        <end position="197"/>
    </location>
</feature>
<dbReference type="InterPro" id="IPR011006">
    <property type="entry name" value="CheY-like_superfamily"/>
</dbReference>
<dbReference type="Proteomes" id="UP000659124">
    <property type="component" value="Unassembled WGS sequence"/>
</dbReference>
<organism evidence="9 10">
    <name type="scientific">Chitinophaga qingshengii</name>
    <dbReference type="NCBI Taxonomy" id="1569794"/>
    <lineage>
        <taxon>Bacteria</taxon>
        <taxon>Pseudomonadati</taxon>
        <taxon>Bacteroidota</taxon>
        <taxon>Chitinophagia</taxon>
        <taxon>Chitinophagales</taxon>
        <taxon>Chitinophagaceae</taxon>
        <taxon>Chitinophaga</taxon>
    </lineage>
</organism>
<keyword evidence="4 9" id="KW-0418">Kinase</keyword>
<dbReference type="InterPro" id="IPR004358">
    <property type="entry name" value="Sig_transdc_His_kin-like_C"/>
</dbReference>
<dbReference type="PRINTS" id="PR00344">
    <property type="entry name" value="BCTRLSENSOR"/>
</dbReference>
<evidence type="ECO:0000256" key="3">
    <source>
        <dbReference type="ARBA" id="ARBA00022679"/>
    </source>
</evidence>
<dbReference type="InterPro" id="IPR001789">
    <property type="entry name" value="Sig_transdc_resp-reg_receiver"/>
</dbReference>
<gene>
    <name evidence="9" type="ORF">ICL07_13970</name>
</gene>
<evidence type="ECO:0000259" key="7">
    <source>
        <dbReference type="PROSITE" id="PS50109"/>
    </source>
</evidence>
<dbReference type="SMART" id="SM00387">
    <property type="entry name" value="HATPase_c"/>
    <property type="match status" value="1"/>
</dbReference>
<evidence type="ECO:0000256" key="2">
    <source>
        <dbReference type="ARBA" id="ARBA00012438"/>
    </source>
</evidence>
<dbReference type="SUPFAM" id="SSF55874">
    <property type="entry name" value="ATPase domain of HSP90 chaperone/DNA topoisomerase II/histidine kinase"/>
    <property type="match status" value="1"/>
</dbReference>
<comment type="caution">
    <text evidence="9">The sequence shown here is derived from an EMBL/GenBank/DDBJ whole genome shotgun (WGS) entry which is preliminary data.</text>
</comment>
<dbReference type="EC" id="2.7.13.3" evidence="2"/>
<dbReference type="Gene3D" id="3.30.565.10">
    <property type="entry name" value="Histidine kinase-like ATPase, C-terminal domain"/>
    <property type="match status" value="1"/>
</dbReference>
<feature type="modified residue" description="4-aspartylphosphate" evidence="5">
    <location>
        <position position="521"/>
    </location>
</feature>
<dbReference type="RefSeq" id="WP_188088510.1">
    <property type="nucleotide sequence ID" value="NZ_JACVFC010000001.1"/>
</dbReference>
<keyword evidence="6" id="KW-0812">Transmembrane</keyword>
<dbReference type="GO" id="GO:0016301">
    <property type="term" value="F:kinase activity"/>
    <property type="evidence" value="ECO:0007669"/>
    <property type="project" value="UniProtKB-KW"/>
</dbReference>
<feature type="transmembrane region" description="Helical" evidence="6">
    <location>
        <begin position="114"/>
        <end position="131"/>
    </location>
</feature>
<dbReference type="SMART" id="SM00448">
    <property type="entry name" value="REC"/>
    <property type="match status" value="1"/>
</dbReference>
<evidence type="ECO:0000313" key="9">
    <source>
        <dbReference type="EMBL" id="MBC9931490.1"/>
    </source>
</evidence>
<name>A0ABR7TLW7_9BACT</name>
<keyword evidence="6" id="KW-0472">Membrane</keyword>
<keyword evidence="10" id="KW-1185">Reference proteome</keyword>
<dbReference type="InterPro" id="IPR003594">
    <property type="entry name" value="HATPase_dom"/>
</dbReference>
<dbReference type="PROSITE" id="PS50110">
    <property type="entry name" value="RESPONSE_REGULATORY"/>
    <property type="match status" value="1"/>
</dbReference>
<feature type="transmembrane region" description="Helical" evidence="6">
    <location>
        <begin position="36"/>
        <end position="59"/>
    </location>
</feature>
<feature type="domain" description="Histidine kinase" evidence="7">
    <location>
        <begin position="227"/>
        <end position="451"/>
    </location>
</feature>
<dbReference type="Pfam" id="PF02518">
    <property type="entry name" value="HATPase_c"/>
    <property type="match status" value="1"/>
</dbReference>
<dbReference type="Pfam" id="PF00072">
    <property type="entry name" value="Response_reg"/>
    <property type="match status" value="1"/>
</dbReference>
<proteinExistence type="predicted"/>